<dbReference type="EMBL" id="CP104213">
    <property type="protein sequence ID" value="UWX63110.1"/>
    <property type="molecule type" value="Genomic_DNA"/>
</dbReference>
<accession>A0ABY5YDF7</accession>
<evidence type="ECO:0000313" key="1">
    <source>
        <dbReference type="EMBL" id="UWX63110.1"/>
    </source>
</evidence>
<gene>
    <name evidence="1" type="ORF">N0D28_10095</name>
</gene>
<proteinExistence type="predicted"/>
<sequence>MKKKKIIFFGQAWAEKISKSVSPYTDNQIENCVIIGPISLLRLIKFAIVGDILVRVGFRPGSPSFRGRLIDLLTSCIMFTKPRLKLFFYWIGTDVTDAINDAREEKNTIFFKLLIKHRHISGGTNLTDELKIIGINSTTLPIPLKFPPELSGIERSWGGKRMTVLTYIPDFRHEFYGGEMIFGAAKALPEIEFIVMGGEGSWLKESIENLQFVGWVENPREYYIKSTHVARLVQHDSLGATVLEGLWFGRQVIYTRAVEGVIEVKFGDTNNFIKILDEERSKLDTSGFKFNDEGVNVVRQRGNERFFAKNILSELNI</sequence>
<dbReference type="Proteomes" id="UP001060261">
    <property type="component" value="Chromosome"/>
</dbReference>
<evidence type="ECO:0000313" key="2">
    <source>
        <dbReference type="Proteomes" id="UP001060261"/>
    </source>
</evidence>
<dbReference type="SUPFAM" id="SSF53756">
    <property type="entry name" value="UDP-Glycosyltransferase/glycogen phosphorylase"/>
    <property type="match status" value="1"/>
</dbReference>
<protein>
    <recommendedName>
        <fullName evidence="3">Glycosyltransferase family 1 protein</fullName>
    </recommendedName>
</protein>
<name>A0ABY5YDF7_9DEIO</name>
<evidence type="ECO:0008006" key="3">
    <source>
        <dbReference type="Google" id="ProtNLM"/>
    </source>
</evidence>
<organism evidence="1 2">
    <name type="scientific">Deinococcus rubellus</name>
    <dbReference type="NCBI Taxonomy" id="1889240"/>
    <lineage>
        <taxon>Bacteria</taxon>
        <taxon>Thermotogati</taxon>
        <taxon>Deinococcota</taxon>
        <taxon>Deinococci</taxon>
        <taxon>Deinococcales</taxon>
        <taxon>Deinococcaceae</taxon>
        <taxon>Deinococcus</taxon>
    </lineage>
</organism>
<keyword evidence="2" id="KW-1185">Reference proteome</keyword>
<dbReference type="RefSeq" id="WP_260559403.1">
    <property type="nucleotide sequence ID" value="NZ_BAABEC010000179.1"/>
</dbReference>
<reference evidence="1" key="1">
    <citation type="submission" date="2022-09" db="EMBL/GenBank/DDBJ databases">
        <title>genome sequence of Deinococcus rubellus.</title>
        <authorList>
            <person name="Srinivasan S."/>
        </authorList>
    </citation>
    <scope>NUCLEOTIDE SEQUENCE</scope>
    <source>
        <strain evidence="1">Ant6</strain>
    </source>
</reference>